<dbReference type="Proteomes" id="UP000011541">
    <property type="component" value="Chromosome"/>
</dbReference>
<reference evidence="14 15" key="1">
    <citation type="journal article" date="2013" name="Genome Biol. Evol.">
        <title>Genome evolution and phylogenomic analysis of candidatus kinetoplastibacterium, the betaproteobacterial endosymbionts of strigomonas and angomonas.</title>
        <authorList>
            <person name="Alves J.M."/>
            <person name="Serrano M.G."/>
            <person name="Maia da Silva F."/>
            <person name="Voegtly L.J."/>
            <person name="Matveyev A.V."/>
            <person name="Teixeira M.M."/>
            <person name="Camargo E.P."/>
            <person name="Buck G.A."/>
        </authorList>
    </citation>
    <scope>NUCLEOTIDE SEQUENCE [LARGE SCALE GENOMIC DNA]</scope>
    <source>
        <strain evidence="14 15">TCC290E</strain>
    </source>
</reference>
<dbReference type="CDD" id="cd00798">
    <property type="entry name" value="INT_XerDC_C"/>
    <property type="match status" value="1"/>
</dbReference>
<sequence length="299" mass="34712">MSLISKLIIDSFIDSIWMEEGLSKNTLSSYRGDLECFALWIEGLYKKDILKNIINEDIYKWFSENFFAIKSTTSNRRLASLKKFYAWALREKLIKYNPCLLIKTSKQDKNVPKTLSEIQVEELLKAPNTDTEIGLRDRAMLETMYSTGLRVSELVHLKTNDVNLSDGFIHIVMGKGGKDRLVPLGEESIYWIERYISNIRETLTPLNKKALFITNRLEAMTRQAFWQIVKKYAIIAKIDVHLSPHVLRHAFATHLLNHGADLRVVQMLLGHSNISTTQIYTHIANERLRKLHYTHHPRN</sequence>
<evidence type="ECO:0000256" key="8">
    <source>
        <dbReference type="ARBA" id="ARBA00023125"/>
    </source>
</evidence>
<dbReference type="Gene3D" id="1.10.443.10">
    <property type="entry name" value="Intergrase catalytic core"/>
    <property type="match status" value="1"/>
</dbReference>
<feature type="domain" description="Tyr recombinase" evidence="12">
    <location>
        <begin position="110"/>
        <end position="293"/>
    </location>
</feature>
<dbReference type="EMBL" id="CP003805">
    <property type="protein sequence ID" value="AGF48158.1"/>
    <property type="molecule type" value="Genomic_DNA"/>
</dbReference>
<organism evidence="14 15">
    <name type="scientific">Candidatus Kinetoplastidibacterium stringomonadis TCC290E</name>
    <dbReference type="NCBI Taxonomy" id="1208920"/>
    <lineage>
        <taxon>Bacteria</taxon>
        <taxon>Pseudomonadati</taxon>
        <taxon>Pseudomonadota</taxon>
        <taxon>Betaproteobacteria</taxon>
        <taxon>Candidatus Kinetoplastidibacterium</taxon>
    </lineage>
</organism>
<dbReference type="Pfam" id="PF02899">
    <property type="entry name" value="Phage_int_SAM_1"/>
    <property type="match status" value="1"/>
</dbReference>
<evidence type="ECO:0000256" key="7">
    <source>
        <dbReference type="ARBA" id="ARBA00022908"/>
    </source>
</evidence>
<evidence type="ECO:0000259" key="13">
    <source>
        <dbReference type="PROSITE" id="PS51900"/>
    </source>
</evidence>
<dbReference type="PANTHER" id="PTHR30349:SF90">
    <property type="entry name" value="TYROSINE RECOMBINASE XERD"/>
    <property type="match status" value="1"/>
</dbReference>
<dbReference type="GO" id="GO:0009037">
    <property type="term" value="F:tyrosine-based site-specific recombinase activity"/>
    <property type="evidence" value="ECO:0007669"/>
    <property type="project" value="UniProtKB-UniRule"/>
</dbReference>
<evidence type="ECO:0000256" key="3">
    <source>
        <dbReference type="ARBA" id="ARBA00015810"/>
    </source>
</evidence>
<feature type="active site" evidence="11">
    <location>
        <position position="248"/>
    </location>
</feature>
<dbReference type="InterPro" id="IPR044068">
    <property type="entry name" value="CB"/>
</dbReference>
<evidence type="ECO:0000313" key="15">
    <source>
        <dbReference type="Proteomes" id="UP000011541"/>
    </source>
</evidence>
<dbReference type="HOGENOM" id="CLU_027562_9_0_4"/>
<dbReference type="PANTHER" id="PTHR30349">
    <property type="entry name" value="PHAGE INTEGRASE-RELATED"/>
    <property type="match status" value="1"/>
</dbReference>
<dbReference type="InterPro" id="IPR050090">
    <property type="entry name" value="Tyrosine_recombinase_XerCD"/>
</dbReference>
<name>M1L6D6_9PROT</name>
<dbReference type="NCBIfam" id="NF001399">
    <property type="entry name" value="PRK00283.1"/>
    <property type="match status" value="1"/>
</dbReference>
<dbReference type="PROSITE" id="PS51900">
    <property type="entry name" value="CB"/>
    <property type="match status" value="1"/>
</dbReference>
<dbReference type="KEGG" id="kon:CONE_0354"/>
<evidence type="ECO:0000256" key="2">
    <source>
        <dbReference type="ARBA" id="ARBA00010450"/>
    </source>
</evidence>
<comment type="similarity">
    <text evidence="2 11">Belongs to the 'phage' integrase family. XerD subfamily.</text>
</comment>
<keyword evidence="7 11" id="KW-0229">DNA integration</keyword>
<dbReference type="InterPro" id="IPR011932">
    <property type="entry name" value="Recomb_XerD"/>
</dbReference>
<evidence type="ECO:0000256" key="1">
    <source>
        <dbReference type="ARBA" id="ARBA00004496"/>
    </source>
</evidence>
<keyword evidence="9 11" id="KW-0233">DNA recombination</keyword>
<dbReference type="GO" id="GO:0051301">
    <property type="term" value="P:cell division"/>
    <property type="evidence" value="ECO:0007669"/>
    <property type="project" value="UniProtKB-KW"/>
</dbReference>
<dbReference type="InterPro" id="IPR013762">
    <property type="entry name" value="Integrase-like_cat_sf"/>
</dbReference>
<dbReference type="GO" id="GO:0007059">
    <property type="term" value="P:chromosome segregation"/>
    <property type="evidence" value="ECO:0007669"/>
    <property type="project" value="UniProtKB-UniRule"/>
</dbReference>
<dbReference type="PATRIC" id="fig|1208920.3.peg.130"/>
<gene>
    <name evidence="11" type="primary">xerD</name>
    <name evidence="14" type="ORF">CONE_0354</name>
</gene>
<feature type="active site" description="O-(3'-phospho-DNA)-tyrosine intermediate" evidence="11">
    <location>
        <position position="280"/>
    </location>
</feature>
<feature type="active site" evidence="11">
    <location>
        <position position="150"/>
    </location>
</feature>
<dbReference type="InterPro" id="IPR004107">
    <property type="entry name" value="Integrase_SAM-like_N"/>
</dbReference>
<dbReference type="STRING" id="1208920.CONE_0354"/>
<keyword evidence="10 11" id="KW-0131">Cell cycle</keyword>
<accession>M1L6D6</accession>
<dbReference type="eggNOG" id="COG4974">
    <property type="taxonomic scope" value="Bacteria"/>
</dbReference>
<dbReference type="HAMAP" id="MF_01808">
    <property type="entry name" value="Recomb_XerC_XerD"/>
    <property type="match status" value="1"/>
</dbReference>
<feature type="domain" description="Core-binding (CB)" evidence="13">
    <location>
        <begin position="3"/>
        <end position="89"/>
    </location>
</feature>
<comment type="function">
    <text evidence="11">Site-specific tyrosine recombinase, which acts by catalyzing the cutting and rejoining of the recombining DNA molecules. The XerC-XerD complex is essential to convert dimers of the bacterial chromosome into monomers to permit their segregation at cell division. It also contributes to the segregational stability of plasmids.</text>
</comment>
<dbReference type="HAMAP" id="MF_01807">
    <property type="entry name" value="Recomb_XerD"/>
    <property type="match status" value="1"/>
</dbReference>
<evidence type="ECO:0000256" key="4">
    <source>
        <dbReference type="ARBA" id="ARBA00022490"/>
    </source>
</evidence>
<dbReference type="InterPro" id="IPR011010">
    <property type="entry name" value="DNA_brk_join_enz"/>
</dbReference>
<dbReference type="GO" id="GO:0006313">
    <property type="term" value="P:DNA transposition"/>
    <property type="evidence" value="ECO:0007669"/>
    <property type="project" value="UniProtKB-UniRule"/>
</dbReference>
<evidence type="ECO:0000256" key="6">
    <source>
        <dbReference type="ARBA" id="ARBA00022829"/>
    </source>
</evidence>
<comment type="subunit">
    <text evidence="11">Forms a cyclic heterotetrameric complex composed of two molecules of XerC and two molecules of XerD.</text>
</comment>
<dbReference type="OrthoDB" id="9801717at2"/>
<dbReference type="InterPro" id="IPR010998">
    <property type="entry name" value="Integrase_recombinase_N"/>
</dbReference>
<feature type="active site" evidence="11">
    <location>
        <position position="245"/>
    </location>
</feature>
<dbReference type="GO" id="GO:0005737">
    <property type="term" value="C:cytoplasm"/>
    <property type="evidence" value="ECO:0007669"/>
    <property type="project" value="UniProtKB-SubCell"/>
</dbReference>
<dbReference type="AlphaFoldDB" id="M1L6D6"/>
<proteinExistence type="inferred from homology"/>
<evidence type="ECO:0000313" key="14">
    <source>
        <dbReference type="EMBL" id="AGF48158.1"/>
    </source>
</evidence>
<keyword evidence="4 11" id="KW-0963">Cytoplasm</keyword>
<keyword evidence="6 11" id="KW-0159">Chromosome partition</keyword>
<comment type="subcellular location">
    <subcellularLocation>
        <location evidence="1 11">Cytoplasm</location>
    </subcellularLocation>
</comment>
<keyword evidence="5 11" id="KW-0132">Cell division</keyword>
<dbReference type="GO" id="GO:0003677">
    <property type="term" value="F:DNA binding"/>
    <property type="evidence" value="ECO:0007669"/>
    <property type="project" value="UniProtKB-UniRule"/>
</dbReference>
<evidence type="ECO:0000256" key="5">
    <source>
        <dbReference type="ARBA" id="ARBA00022618"/>
    </source>
</evidence>
<evidence type="ECO:0000256" key="9">
    <source>
        <dbReference type="ARBA" id="ARBA00023172"/>
    </source>
</evidence>
<dbReference type="Gene3D" id="1.10.150.130">
    <property type="match status" value="1"/>
</dbReference>
<dbReference type="NCBIfam" id="TIGR02225">
    <property type="entry name" value="recomb_XerD"/>
    <property type="match status" value="1"/>
</dbReference>
<dbReference type="SUPFAM" id="SSF56349">
    <property type="entry name" value="DNA breaking-rejoining enzymes"/>
    <property type="match status" value="1"/>
</dbReference>
<evidence type="ECO:0000256" key="10">
    <source>
        <dbReference type="ARBA" id="ARBA00023306"/>
    </source>
</evidence>
<evidence type="ECO:0000256" key="11">
    <source>
        <dbReference type="HAMAP-Rule" id="MF_01807"/>
    </source>
</evidence>
<evidence type="ECO:0000259" key="12">
    <source>
        <dbReference type="PROSITE" id="PS51898"/>
    </source>
</evidence>
<protein>
    <recommendedName>
        <fullName evidence="3 11">Tyrosine recombinase XerD</fullName>
    </recommendedName>
</protein>
<feature type="active site" evidence="11">
    <location>
        <position position="175"/>
    </location>
</feature>
<feature type="active site" evidence="11">
    <location>
        <position position="271"/>
    </location>
</feature>
<keyword evidence="15" id="KW-1185">Reference proteome</keyword>
<dbReference type="RefSeq" id="WP_015396846.1">
    <property type="nucleotide sequence ID" value="NC_020299.1"/>
</dbReference>
<dbReference type="InterPro" id="IPR002104">
    <property type="entry name" value="Integrase_catalytic"/>
</dbReference>
<dbReference type="Pfam" id="PF00589">
    <property type="entry name" value="Phage_integrase"/>
    <property type="match status" value="1"/>
</dbReference>
<dbReference type="InterPro" id="IPR023009">
    <property type="entry name" value="Tyrosine_recombinase_XerC/XerD"/>
</dbReference>
<keyword evidence="8 11" id="KW-0238">DNA-binding</keyword>
<dbReference type="PROSITE" id="PS51898">
    <property type="entry name" value="TYR_RECOMBINASE"/>
    <property type="match status" value="1"/>
</dbReference>